<reference evidence="9 10" key="1">
    <citation type="journal article" date="2021" name="BMC Biol.">
        <title>Horizontally acquired antibacterial genes associated with adaptive radiation of ladybird beetles.</title>
        <authorList>
            <person name="Li H.S."/>
            <person name="Tang X.F."/>
            <person name="Huang Y.H."/>
            <person name="Xu Z.Y."/>
            <person name="Chen M.L."/>
            <person name="Du X.Y."/>
            <person name="Qiu B.Y."/>
            <person name="Chen P.T."/>
            <person name="Zhang W."/>
            <person name="Slipinski A."/>
            <person name="Escalona H.E."/>
            <person name="Waterhouse R.M."/>
            <person name="Zwick A."/>
            <person name="Pang H."/>
        </authorList>
    </citation>
    <scope>NUCLEOTIDE SEQUENCE [LARGE SCALE GENOMIC DNA]</scope>
    <source>
        <strain evidence="9">SYSU2018</strain>
    </source>
</reference>
<evidence type="ECO:0000256" key="3">
    <source>
        <dbReference type="ARBA" id="ARBA00007073"/>
    </source>
</evidence>
<dbReference type="Proteomes" id="UP001516400">
    <property type="component" value="Unassembled WGS sequence"/>
</dbReference>
<dbReference type="PANTHER" id="PTHR31283">
    <property type="entry name" value="EKC/KEOPS COMPLEX SUBUNIT PCC1 FAMILY MEMBER"/>
    <property type="match status" value="1"/>
</dbReference>
<comment type="subcellular location">
    <subcellularLocation>
        <location evidence="2">Cytoplasm</location>
    </subcellularLocation>
    <subcellularLocation>
        <location evidence="1">Nucleus</location>
    </subcellularLocation>
</comment>
<dbReference type="PANTHER" id="PTHR31283:SF5">
    <property type="entry name" value="EKC_KEOPS COMPLEX SUBUNIT LAGE3"/>
    <property type="match status" value="1"/>
</dbReference>
<name>A0ABD2NX98_9CUCU</name>
<evidence type="ECO:0000256" key="2">
    <source>
        <dbReference type="ARBA" id="ARBA00004496"/>
    </source>
</evidence>
<dbReference type="EMBL" id="JABFTP020000144">
    <property type="protein sequence ID" value="KAL3283308.1"/>
    <property type="molecule type" value="Genomic_DNA"/>
</dbReference>
<evidence type="ECO:0000313" key="9">
    <source>
        <dbReference type="EMBL" id="KAL3283308.1"/>
    </source>
</evidence>
<proteinExistence type="inferred from homology"/>
<evidence type="ECO:0000256" key="1">
    <source>
        <dbReference type="ARBA" id="ARBA00004123"/>
    </source>
</evidence>
<keyword evidence="6" id="KW-0539">Nucleus</keyword>
<evidence type="ECO:0000313" key="10">
    <source>
        <dbReference type="Proteomes" id="UP001516400"/>
    </source>
</evidence>
<evidence type="ECO:0000256" key="6">
    <source>
        <dbReference type="ARBA" id="ARBA00023242"/>
    </source>
</evidence>
<protein>
    <recommendedName>
        <fullName evidence="8">L antigen family member 3</fullName>
    </recommendedName>
</protein>
<keyword evidence="5" id="KW-0819">tRNA processing</keyword>
<dbReference type="Gene3D" id="3.30.310.50">
    <property type="entry name" value="Alpha-D-phosphohexomutase, C-terminal domain"/>
    <property type="match status" value="1"/>
</dbReference>
<evidence type="ECO:0000256" key="4">
    <source>
        <dbReference type="ARBA" id="ARBA00022490"/>
    </source>
</evidence>
<organism evidence="9 10">
    <name type="scientific">Cryptolaemus montrouzieri</name>
    <dbReference type="NCBI Taxonomy" id="559131"/>
    <lineage>
        <taxon>Eukaryota</taxon>
        <taxon>Metazoa</taxon>
        <taxon>Ecdysozoa</taxon>
        <taxon>Arthropoda</taxon>
        <taxon>Hexapoda</taxon>
        <taxon>Insecta</taxon>
        <taxon>Pterygota</taxon>
        <taxon>Neoptera</taxon>
        <taxon>Endopterygota</taxon>
        <taxon>Coleoptera</taxon>
        <taxon>Polyphaga</taxon>
        <taxon>Cucujiformia</taxon>
        <taxon>Coccinelloidea</taxon>
        <taxon>Coccinellidae</taxon>
        <taxon>Scymninae</taxon>
        <taxon>Scymnini</taxon>
        <taxon>Cryptolaemus</taxon>
    </lineage>
</organism>
<evidence type="ECO:0000256" key="7">
    <source>
        <dbReference type="ARBA" id="ARBA00053047"/>
    </source>
</evidence>
<evidence type="ECO:0000256" key="5">
    <source>
        <dbReference type="ARBA" id="ARBA00022694"/>
    </source>
</evidence>
<dbReference type="GO" id="GO:0005737">
    <property type="term" value="C:cytoplasm"/>
    <property type="evidence" value="ECO:0007669"/>
    <property type="project" value="UniProtKB-SubCell"/>
</dbReference>
<sequence>MDNNESEDVLTLSVEIPFPNSRIAEVVLNTLIVDSEPKRGGTIKTLKVIDNKLIGYFVGTNISSVRVSVNSFFENIHLISETIQLLGEPVSEKYSHFENA</sequence>
<accession>A0ABD2NX98</accession>
<evidence type="ECO:0000256" key="8">
    <source>
        <dbReference type="ARBA" id="ARBA00076355"/>
    </source>
</evidence>
<dbReference type="FunFam" id="3.30.310.50:FF:000005">
    <property type="entry name" value="L antigen family member 3"/>
    <property type="match status" value="1"/>
</dbReference>
<dbReference type="Pfam" id="PF09341">
    <property type="entry name" value="Pcc1"/>
    <property type="match status" value="1"/>
</dbReference>
<comment type="caution">
    <text evidence="9">The sequence shown here is derived from an EMBL/GenBank/DDBJ whole genome shotgun (WGS) entry which is preliminary data.</text>
</comment>
<keyword evidence="10" id="KW-1185">Reference proteome</keyword>
<keyword evidence="4" id="KW-0963">Cytoplasm</keyword>
<comment type="similarity">
    <text evidence="3">Belongs to the CTAG/PCC1 family.</text>
</comment>
<comment type="function">
    <text evidence="7">Component of the EKC/KEOPS complex that is required for the formation of a threonylcarbamoyl group on adenosine at position 37 (t(6)A37) in tRNAs that read codons beginning with adenine. The complex is probably involved in the transfer of the threonylcarbamoyl moiety of threonylcarbamoyl-AMP (TC-AMP) to the N6 group of A37. LAGE3 functions as a dimerization module for the complex.</text>
</comment>
<dbReference type="InterPro" id="IPR015419">
    <property type="entry name" value="CTAG/Pcc1"/>
</dbReference>
<gene>
    <name evidence="9" type="ORF">HHI36_006456</name>
</gene>
<dbReference type="AlphaFoldDB" id="A0ABD2NX98"/>
<dbReference type="GO" id="GO:0005634">
    <property type="term" value="C:nucleus"/>
    <property type="evidence" value="ECO:0007669"/>
    <property type="project" value="UniProtKB-SubCell"/>
</dbReference>
<dbReference type="GO" id="GO:0008033">
    <property type="term" value="P:tRNA processing"/>
    <property type="evidence" value="ECO:0007669"/>
    <property type="project" value="UniProtKB-KW"/>
</dbReference>